<evidence type="ECO:0000313" key="2">
    <source>
        <dbReference type="Proteomes" id="UP001247805"/>
    </source>
</evidence>
<organism evidence="1 2">
    <name type="scientific">Paraglaciecola aquimarina</name>
    <dbReference type="NCBI Taxonomy" id="1235557"/>
    <lineage>
        <taxon>Bacteria</taxon>
        <taxon>Pseudomonadati</taxon>
        <taxon>Pseudomonadota</taxon>
        <taxon>Gammaproteobacteria</taxon>
        <taxon>Alteromonadales</taxon>
        <taxon>Alteromonadaceae</taxon>
        <taxon>Paraglaciecola</taxon>
    </lineage>
</organism>
<evidence type="ECO:0000313" key="1">
    <source>
        <dbReference type="EMBL" id="MDU0355207.1"/>
    </source>
</evidence>
<keyword evidence="2" id="KW-1185">Reference proteome</keyword>
<name>A0ABU3SYX5_9ALTE</name>
<gene>
    <name evidence="1" type="ORF">RS130_16035</name>
</gene>
<dbReference type="RefSeq" id="WP_316026754.1">
    <property type="nucleotide sequence ID" value="NZ_JAWDIO010000002.1"/>
</dbReference>
<comment type="caution">
    <text evidence="1">The sequence shown here is derived from an EMBL/GenBank/DDBJ whole genome shotgun (WGS) entry which is preliminary data.</text>
</comment>
<reference evidence="1 2" key="1">
    <citation type="submission" date="2023-10" db="EMBL/GenBank/DDBJ databases">
        <title>Glaciecola aquimarina strain GGW-M5 nov., isolated from a coastal seawater.</title>
        <authorList>
            <person name="Bayburt H."/>
            <person name="Kim J.M."/>
            <person name="Choi B.J."/>
            <person name="Jeon C.O."/>
        </authorList>
    </citation>
    <scope>NUCLEOTIDE SEQUENCE [LARGE SCALE GENOMIC DNA]</scope>
    <source>
        <strain evidence="1 2">KCTC 32108</strain>
    </source>
</reference>
<dbReference type="EMBL" id="JAWDIO010000002">
    <property type="protein sequence ID" value="MDU0355207.1"/>
    <property type="molecule type" value="Genomic_DNA"/>
</dbReference>
<proteinExistence type="predicted"/>
<protein>
    <recommendedName>
        <fullName evidence="3">Lipoprotein</fullName>
    </recommendedName>
</protein>
<dbReference type="Proteomes" id="UP001247805">
    <property type="component" value="Unassembled WGS sequence"/>
</dbReference>
<accession>A0ABU3SYX5</accession>
<sequence length="63" mass="6747">MKTLFIVLAAIVGLLGCASSPKMEDFANNPDGMWEQGKKYAEQGEKLIIEGEKGFGSIAQAIT</sequence>
<evidence type="ECO:0008006" key="3">
    <source>
        <dbReference type="Google" id="ProtNLM"/>
    </source>
</evidence>
<dbReference type="PROSITE" id="PS51257">
    <property type="entry name" value="PROKAR_LIPOPROTEIN"/>
    <property type="match status" value="1"/>
</dbReference>